<comment type="caution">
    <text evidence="3">The sequence shown here is derived from an EMBL/GenBank/DDBJ whole genome shotgun (WGS) entry which is preliminary data.</text>
</comment>
<reference evidence="3 4" key="1">
    <citation type="journal article" date="2022" name="Allergy">
        <title>Genome assembly and annotation of Periplaneta americana reveal a comprehensive cockroach allergen profile.</title>
        <authorList>
            <person name="Wang L."/>
            <person name="Xiong Q."/>
            <person name="Saelim N."/>
            <person name="Wang L."/>
            <person name="Nong W."/>
            <person name="Wan A.T."/>
            <person name="Shi M."/>
            <person name="Liu X."/>
            <person name="Cao Q."/>
            <person name="Hui J.H.L."/>
            <person name="Sookrung N."/>
            <person name="Leung T.F."/>
            <person name="Tungtrongchitr A."/>
            <person name="Tsui S.K.W."/>
        </authorList>
    </citation>
    <scope>NUCLEOTIDE SEQUENCE [LARGE SCALE GENOMIC DNA]</scope>
    <source>
        <strain evidence="3">PWHHKU_190912</strain>
    </source>
</reference>
<dbReference type="InterPro" id="IPR010920">
    <property type="entry name" value="LSM_dom_sf"/>
</dbReference>
<dbReference type="Gene3D" id="2.30.30.100">
    <property type="match status" value="1"/>
</dbReference>
<evidence type="ECO:0000256" key="1">
    <source>
        <dbReference type="SAM" id="MobiDB-lite"/>
    </source>
</evidence>
<keyword evidence="4" id="KW-1185">Reference proteome</keyword>
<name>A0ABQ8S2B1_PERAM</name>
<dbReference type="PANTHER" id="PTHR13586:SF0">
    <property type="entry name" value="TRAILER HITCH, ISOFORM H"/>
    <property type="match status" value="1"/>
</dbReference>
<dbReference type="Pfam" id="PF12701">
    <property type="entry name" value="LSM14"/>
    <property type="match status" value="1"/>
</dbReference>
<dbReference type="EMBL" id="JAJSOF020000037">
    <property type="protein sequence ID" value="KAJ4428032.1"/>
    <property type="molecule type" value="Genomic_DNA"/>
</dbReference>
<dbReference type="PANTHER" id="PTHR13586">
    <property type="entry name" value="SCD6 PROTEIN-RELATED"/>
    <property type="match status" value="1"/>
</dbReference>
<feature type="compositionally biased region" description="Low complexity" evidence="1">
    <location>
        <begin position="271"/>
        <end position="282"/>
    </location>
</feature>
<protein>
    <recommendedName>
        <fullName evidence="2">Sm domain-containing protein</fullName>
    </recommendedName>
</protein>
<dbReference type="SUPFAM" id="SSF50182">
    <property type="entry name" value="Sm-like ribonucleoproteins"/>
    <property type="match status" value="1"/>
</dbReference>
<dbReference type="CDD" id="cd01736">
    <property type="entry name" value="LSm14_N"/>
    <property type="match status" value="1"/>
</dbReference>
<evidence type="ECO:0000259" key="2">
    <source>
        <dbReference type="PROSITE" id="PS52002"/>
    </source>
</evidence>
<evidence type="ECO:0000313" key="4">
    <source>
        <dbReference type="Proteomes" id="UP001148838"/>
    </source>
</evidence>
<accession>A0ABQ8S2B1</accession>
<organism evidence="3 4">
    <name type="scientific">Periplaneta americana</name>
    <name type="common">American cockroach</name>
    <name type="synonym">Blatta americana</name>
    <dbReference type="NCBI Taxonomy" id="6978"/>
    <lineage>
        <taxon>Eukaryota</taxon>
        <taxon>Metazoa</taxon>
        <taxon>Ecdysozoa</taxon>
        <taxon>Arthropoda</taxon>
        <taxon>Hexapoda</taxon>
        <taxon>Insecta</taxon>
        <taxon>Pterygota</taxon>
        <taxon>Neoptera</taxon>
        <taxon>Polyneoptera</taxon>
        <taxon>Dictyoptera</taxon>
        <taxon>Blattodea</taxon>
        <taxon>Blattoidea</taxon>
        <taxon>Blattidae</taxon>
        <taxon>Blattinae</taxon>
        <taxon>Periplaneta</taxon>
    </lineage>
</organism>
<dbReference type="Proteomes" id="UP001148838">
    <property type="component" value="Unassembled WGS sequence"/>
</dbReference>
<evidence type="ECO:0000313" key="3">
    <source>
        <dbReference type="EMBL" id="KAJ4428032.1"/>
    </source>
</evidence>
<dbReference type="SMART" id="SM01271">
    <property type="entry name" value="LSM14"/>
    <property type="match status" value="1"/>
</dbReference>
<sequence>MSAGMPELGSKISLISKADIRYEGRLFTVDPQECTIALANVRSFGTEDRESQYPIAPQNQIYDYILFRGSDIKDIRIVNNGGPLSNVPNDPAIVQLSVPPSISSSAYHHQTGGFSHPVLGPMGPGLTQYTGAYSAMGAMTGLPSAVAPGLNLHRDPRSLSKHQSELVNPVQVQDHGTSKDQGARNGNCFCYLPGYALDYKKRMCHMLCMVSACSELRSMRNSSCLASVLDLIGASSRSTTPLITRKSPTMDQGVQVNQPGSTPIKDDKKSQQQLPPQSRQVQPPHPARDG</sequence>
<dbReference type="InterPro" id="IPR047575">
    <property type="entry name" value="Sm"/>
</dbReference>
<dbReference type="PROSITE" id="PS52002">
    <property type="entry name" value="SM"/>
    <property type="match status" value="1"/>
</dbReference>
<gene>
    <name evidence="3" type="ORF">ANN_24046</name>
</gene>
<feature type="region of interest" description="Disordered" evidence="1">
    <location>
        <begin position="240"/>
        <end position="290"/>
    </location>
</feature>
<dbReference type="InterPro" id="IPR025609">
    <property type="entry name" value="Lsm14-like_N"/>
</dbReference>
<feature type="compositionally biased region" description="Polar residues" evidence="1">
    <location>
        <begin position="240"/>
        <end position="261"/>
    </location>
</feature>
<proteinExistence type="predicted"/>
<feature type="domain" description="Sm" evidence="2">
    <location>
        <begin position="1"/>
        <end position="81"/>
    </location>
</feature>